<reference evidence="2" key="1">
    <citation type="submission" date="2021-03" db="EMBL/GenBank/DDBJ databases">
        <title>Draft genome sequence of rust myrtle Austropuccinia psidii MF-1, a brazilian biotype.</title>
        <authorList>
            <person name="Quecine M.C."/>
            <person name="Pachon D.M.R."/>
            <person name="Bonatelli M.L."/>
            <person name="Correr F.H."/>
            <person name="Franceschini L.M."/>
            <person name="Leite T.F."/>
            <person name="Margarido G.R.A."/>
            <person name="Almeida C.A."/>
            <person name="Ferrarezi J.A."/>
            <person name="Labate C.A."/>
        </authorList>
    </citation>
    <scope>NUCLEOTIDE SEQUENCE</scope>
    <source>
        <strain evidence="2">MF-1</strain>
    </source>
</reference>
<comment type="caution">
    <text evidence="2">The sequence shown here is derived from an EMBL/GenBank/DDBJ whole genome shotgun (WGS) entry which is preliminary data.</text>
</comment>
<dbReference type="AlphaFoldDB" id="A0A9Q3D9W0"/>
<evidence type="ECO:0000313" key="3">
    <source>
        <dbReference type="Proteomes" id="UP000765509"/>
    </source>
</evidence>
<evidence type="ECO:0000256" key="1">
    <source>
        <dbReference type="SAM" id="MobiDB-lite"/>
    </source>
</evidence>
<gene>
    <name evidence="2" type="ORF">O181_037658</name>
</gene>
<feature type="region of interest" description="Disordered" evidence="1">
    <location>
        <begin position="30"/>
        <end position="52"/>
    </location>
</feature>
<name>A0A9Q3D9W0_9BASI</name>
<sequence length="108" mass="11757">MDPDYGPQAIEAVGGLNGLFGPFRPGPPLMKRVGPKPMMRARVPKNKDRGLGVEDMEISHGRVIWPKGHRAPEGAKLAIKIWCGQLAPAWSQTGIAATPIEEVHSLWL</sequence>
<evidence type="ECO:0000313" key="2">
    <source>
        <dbReference type="EMBL" id="MBW0497943.1"/>
    </source>
</evidence>
<dbReference type="Proteomes" id="UP000765509">
    <property type="component" value="Unassembled WGS sequence"/>
</dbReference>
<organism evidence="2 3">
    <name type="scientific">Austropuccinia psidii MF-1</name>
    <dbReference type="NCBI Taxonomy" id="1389203"/>
    <lineage>
        <taxon>Eukaryota</taxon>
        <taxon>Fungi</taxon>
        <taxon>Dikarya</taxon>
        <taxon>Basidiomycota</taxon>
        <taxon>Pucciniomycotina</taxon>
        <taxon>Pucciniomycetes</taxon>
        <taxon>Pucciniales</taxon>
        <taxon>Sphaerophragmiaceae</taxon>
        <taxon>Austropuccinia</taxon>
    </lineage>
</organism>
<accession>A0A9Q3D9W0</accession>
<proteinExistence type="predicted"/>
<protein>
    <submittedName>
        <fullName evidence="2">Uncharacterized protein</fullName>
    </submittedName>
</protein>
<dbReference type="EMBL" id="AVOT02014476">
    <property type="protein sequence ID" value="MBW0497943.1"/>
    <property type="molecule type" value="Genomic_DNA"/>
</dbReference>
<keyword evidence="3" id="KW-1185">Reference proteome</keyword>